<reference evidence="2 3" key="1">
    <citation type="submission" date="2018-03" db="EMBL/GenBank/DDBJ databases">
        <title>Genomic Encyclopedia of Archaeal and Bacterial Type Strains, Phase II (KMG-II): from individual species to whole genera.</title>
        <authorList>
            <person name="Goeker M."/>
        </authorList>
    </citation>
    <scope>NUCLEOTIDE SEQUENCE [LARGE SCALE GENOMIC DNA]</scope>
    <source>
        <strain evidence="2 3">DSM 44720</strain>
    </source>
</reference>
<dbReference type="Proteomes" id="UP000239494">
    <property type="component" value="Unassembled WGS sequence"/>
</dbReference>
<dbReference type="EMBL" id="PVTF01000008">
    <property type="protein sequence ID" value="PRY39034.1"/>
    <property type="molecule type" value="Genomic_DNA"/>
</dbReference>
<dbReference type="RefSeq" id="WP_106190452.1">
    <property type="nucleotide sequence ID" value="NZ_PVTF01000008.1"/>
</dbReference>
<gene>
    <name evidence="2" type="ORF">CLV43_108434</name>
</gene>
<feature type="domain" description="QsdR TetR regulatory C-terminal" evidence="1">
    <location>
        <begin position="89"/>
        <end position="192"/>
    </location>
</feature>
<comment type="caution">
    <text evidence="2">The sequence shown here is derived from an EMBL/GenBank/DDBJ whole genome shotgun (WGS) entry which is preliminary data.</text>
</comment>
<proteinExistence type="predicted"/>
<protein>
    <submittedName>
        <fullName evidence="2">TetR family transcriptional regulator</fullName>
    </submittedName>
</protein>
<dbReference type="Pfam" id="PF18598">
    <property type="entry name" value="TetR_C_36"/>
    <property type="match status" value="1"/>
</dbReference>
<name>A0A2T0T063_9PSEU</name>
<dbReference type="AlphaFoldDB" id="A0A2T0T063"/>
<accession>A0A2T0T063</accession>
<dbReference type="OrthoDB" id="158903at2"/>
<dbReference type="SUPFAM" id="SSF46689">
    <property type="entry name" value="Homeodomain-like"/>
    <property type="match status" value="1"/>
</dbReference>
<evidence type="ECO:0000259" key="1">
    <source>
        <dbReference type="Pfam" id="PF18598"/>
    </source>
</evidence>
<keyword evidence="3" id="KW-1185">Reference proteome</keyword>
<dbReference type="InterPro" id="IPR041485">
    <property type="entry name" value="TetR_C_36"/>
</dbReference>
<organism evidence="2 3">
    <name type="scientific">Umezawaea tangerina</name>
    <dbReference type="NCBI Taxonomy" id="84725"/>
    <lineage>
        <taxon>Bacteria</taxon>
        <taxon>Bacillati</taxon>
        <taxon>Actinomycetota</taxon>
        <taxon>Actinomycetes</taxon>
        <taxon>Pseudonocardiales</taxon>
        <taxon>Pseudonocardiaceae</taxon>
        <taxon>Umezawaea</taxon>
    </lineage>
</organism>
<dbReference type="Gene3D" id="1.10.357.10">
    <property type="entry name" value="Tetracycline Repressor, domain 2"/>
    <property type="match status" value="1"/>
</dbReference>
<evidence type="ECO:0000313" key="2">
    <source>
        <dbReference type="EMBL" id="PRY39034.1"/>
    </source>
</evidence>
<dbReference type="InterPro" id="IPR009057">
    <property type="entry name" value="Homeodomain-like_sf"/>
</dbReference>
<sequence length="195" mass="21277">MCTTPLRRQLTGGAARPTALDALDEATRMFLAGQRVDMRALAATLKVDRATLYRWVGSREQLLAEVLWSMLDKTIGKLRDSACDGPIAADVVTGAAVATMANTGMRTFLEREGDLALRLLTTKASAFQQRLVERVGEVVDQDRKAGHLHSTVPDADLPYVLVRIMESYVYLSLITGDEPDAARASSVIHALLPPR</sequence>
<evidence type="ECO:0000313" key="3">
    <source>
        <dbReference type="Proteomes" id="UP000239494"/>
    </source>
</evidence>